<dbReference type="RefSeq" id="WP_405445907.1">
    <property type="nucleotide sequence ID" value="NZ_CP108164.1"/>
</dbReference>
<dbReference type="InterPro" id="IPR004161">
    <property type="entry name" value="EFTu-like_2"/>
</dbReference>
<dbReference type="Proteomes" id="UP001622557">
    <property type="component" value="Chromosome"/>
</dbReference>
<evidence type="ECO:0000259" key="5">
    <source>
        <dbReference type="Pfam" id="PF03143"/>
    </source>
</evidence>
<feature type="domain" description="Translation elongation factor EFTu-like" evidence="6">
    <location>
        <begin position="22"/>
        <end position="89"/>
    </location>
</feature>
<dbReference type="SUPFAM" id="SSF50465">
    <property type="entry name" value="EF-Tu/eEF-1alpha/eIF2-gamma C-terminal domain"/>
    <property type="match status" value="1"/>
</dbReference>
<dbReference type="Pfam" id="PF03144">
    <property type="entry name" value="GTP_EFTU_D2"/>
    <property type="match status" value="1"/>
</dbReference>
<dbReference type="SUPFAM" id="SSF50447">
    <property type="entry name" value="Translation proteins"/>
    <property type="match status" value="1"/>
</dbReference>
<dbReference type="Gene3D" id="2.40.30.10">
    <property type="entry name" value="Translation factors"/>
    <property type="match status" value="2"/>
</dbReference>
<dbReference type="InterPro" id="IPR009000">
    <property type="entry name" value="Transl_B-barrel_sf"/>
</dbReference>
<evidence type="ECO:0000256" key="1">
    <source>
        <dbReference type="ARBA" id="ARBA00022741"/>
    </source>
</evidence>
<dbReference type="Pfam" id="PF03143">
    <property type="entry name" value="GTP_EFTU_D3"/>
    <property type="match status" value="1"/>
</dbReference>
<dbReference type="PANTHER" id="PTHR43721">
    <property type="entry name" value="ELONGATION FACTOR TU-RELATED"/>
    <property type="match status" value="1"/>
</dbReference>
<dbReference type="InterPro" id="IPR050055">
    <property type="entry name" value="EF-Tu_GTPase"/>
</dbReference>
<evidence type="ECO:0000259" key="6">
    <source>
        <dbReference type="Pfam" id="PF03144"/>
    </source>
</evidence>
<dbReference type="InterPro" id="IPR009001">
    <property type="entry name" value="Transl_elong_EF1A/Init_IF2_C"/>
</dbReference>
<reference evidence="7 8" key="1">
    <citation type="submission" date="2022-10" db="EMBL/GenBank/DDBJ databases">
        <title>The complete genomes of actinobacterial strains from the NBC collection.</title>
        <authorList>
            <person name="Joergensen T.S."/>
            <person name="Alvarez Arevalo M."/>
            <person name="Sterndorff E.B."/>
            <person name="Faurdal D."/>
            <person name="Vuksanovic O."/>
            <person name="Mourched A.-S."/>
            <person name="Charusanti P."/>
            <person name="Shaw S."/>
            <person name="Blin K."/>
            <person name="Weber T."/>
        </authorList>
    </citation>
    <scope>NUCLEOTIDE SEQUENCE [LARGE SCALE GENOMIC DNA]</scope>
    <source>
        <strain evidence="7 8">NBC_00156</strain>
    </source>
</reference>
<organism evidence="7 8">
    <name type="scientific">Streptomyces achromogenes</name>
    <dbReference type="NCBI Taxonomy" id="67255"/>
    <lineage>
        <taxon>Bacteria</taxon>
        <taxon>Bacillati</taxon>
        <taxon>Actinomycetota</taxon>
        <taxon>Actinomycetes</taxon>
        <taxon>Kitasatosporales</taxon>
        <taxon>Streptomycetaceae</taxon>
        <taxon>Streptomyces</taxon>
    </lineage>
</organism>
<keyword evidence="2" id="KW-0251">Elongation factor</keyword>
<evidence type="ECO:0000256" key="3">
    <source>
        <dbReference type="ARBA" id="ARBA00022917"/>
    </source>
</evidence>
<evidence type="ECO:0000313" key="8">
    <source>
        <dbReference type="Proteomes" id="UP001622557"/>
    </source>
</evidence>
<keyword evidence="1" id="KW-0547">Nucleotide-binding</keyword>
<evidence type="ECO:0000256" key="2">
    <source>
        <dbReference type="ARBA" id="ARBA00022768"/>
    </source>
</evidence>
<evidence type="ECO:0000313" key="7">
    <source>
        <dbReference type="EMBL" id="WTQ79930.1"/>
    </source>
</evidence>
<keyword evidence="4" id="KW-0342">GTP-binding</keyword>
<evidence type="ECO:0000256" key="4">
    <source>
        <dbReference type="ARBA" id="ARBA00023134"/>
    </source>
</evidence>
<gene>
    <name evidence="7" type="ORF">OG350_06235</name>
</gene>
<accession>A0ABZ1KHE4</accession>
<keyword evidence="3" id="KW-0648">Protein biosynthesis</keyword>
<dbReference type="EMBL" id="CP108164">
    <property type="protein sequence ID" value="WTQ79930.1"/>
    <property type="molecule type" value="Genomic_DNA"/>
</dbReference>
<dbReference type="PANTHER" id="PTHR43721:SF22">
    <property type="entry name" value="ELONGATION FACTOR TU, MITOCHONDRIAL"/>
    <property type="match status" value="1"/>
</dbReference>
<proteinExistence type="predicted"/>
<dbReference type="InterPro" id="IPR004160">
    <property type="entry name" value="Transl_elong_EFTu/EF1A_C"/>
</dbReference>
<sequence length="193" mass="20373">MDGPFLMCIEDVFCRNQGRVVTLTGRIERGRVRKGDEVEIVGFGAGAVVSVTDIEACRRCIDEASAGMNVDLSTSGVAAGAVERGQVLAAPGSISEHTGFAADIALLSEEDGAAEIRTGERLHFHIRGAVVEGRLTLSQETDVLHPLHRGDVTITLDRSVALEDGQFFAFRHRGRAAGSGVVTLRGTGTRSAG</sequence>
<feature type="domain" description="Translation elongation factor EFTu/EF1A C-terminal" evidence="5">
    <location>
        <begin position="93"/>
        <end position="183"/>
    </location>
</feature>
<name>A0ABZ1KHE4_STRAH</name>
<dbReference type="GeneID" id="97280004"/>
<protein>
    <submittedName>
        <fullName evidence="7">EF-Tu/IF-2/RF-3 family GTPase</fullName>
    </submittedName>
</protein>
<keyword evidence="8" id="KW-1185">Reference proteome</keyword>